<dbReference type="Proteomes" id="UP000283850">
    <property type="component" value="Unassembled WGS sequence"/>
</dbReference>
<dbReference type="PROSITE" id="PS51257">
    <property type="entry name" value="PROKAR_LIPOPROTEIN"/>
    <property type="match status" value="1"/>
</dbReference>
<organism evidence="2 3">
    <name type="scientific">Bacteroides intestinalis</name>
    <dbReference type="NCBI Taxonomy" id="329854"/>
    <lineage>
        <taxon>Bacteria</taxon>
        <taxon>Pseudomonadati</taxon>
        <taxon>Bacteroidota</taxon>
        <taxon>Bacteroidia</taxon>
        <taxon>Bacteroidales</taxon>
        <taxon>Bacteroidaceae</taxon>
        <taxon>Bacteroides</taxon>
    </lineage>
</organism>
<accession>A0A412YBS5</accession>
<gene>
    <name evidence="2" type="ORF">DWW10_09815</name>
</gene>
<reference evidence="2 3" key="1">
    <citation type="submission" date="2018-08" db="EMBL/GenBank/DDBJ databases">
        <title>A genome reference for cultivated species of the human gut microbiota.</title>
        <authorList>
            <person name="Zou Y."/>
            <person name="Xue W."/>
            <person name="Luo G."/>
        </authorList>
    </citation>
    <scope>NUCLEOTIDE SEQUENCE [LARGE SCALE GENOMIC DNA]</scope>
    <source>
        <strain evidence="2 3">AF14-32</strain>
    </source>
</reference>
<evidence type="ECO:0008006" key="4">
    <source>
        <dbReference type="Google" id="ProtNLM"/>
    </source>
</evidence>
<protein>
    <recommendedName>
        <fullName evidence="4">Lipoprotein</fullName>
    </recommendedName>
</protein>
<evidence type="ECO:0000256" key="1">
    <source>
        <dbReference type="SAM" id="SignalP"/>
    </source>
</evidence>
<name>A0A412YBS5_9BACE</name>
<comment type="caution">
    <text evidence="2">The sequence shown here is derived from an EMBL/GenBank/DDBJ whole genome shotgun (WGS) entry which is preliminary data.</text>
</comment>
<sequence length="215" mass="23803">MRNKQTLLTVALTVFAIALLTSCGSSKKASSVTYTRADELNEKLQQLEQSGWQIHGSTRTLRGKLSEHYAKMDANPDLYEVIGTSTGCRSVTVCRAAALNAASVEMAAKMGQDLRGKAMRDMGVDEGAEMPAEYNRFQEACISKFQGAIKGELEESFALIRKGMDGLNSYEIYYLVDKQSARKKRSQAIKDALEASNLRNDYAKSVEKFIDSEME</sequence>
<evidence type="ECO:0000313" key="3">
    <source>
        <dbReference type="Proteomes" id="UP000283850"/>
    </source>
</evidence>
<dbReference type="AlphaFoldDB" id="A0A412YBS5"/>
<evidence type="ECO:0000313" key="2">
    <source>
        <dbReference type="EMBL" id="RGV54788.1"/>
    </source>
</evidence>
<feature type="signal peptide" evidence="1">
    <location>
        <begin position="1"/>
        <end position="27"/>
    </location>
</feature>
<feature type="chain" id="PRO_5019555228" description="Lipoprotein" evidence="1">
    <location>
        <begin position="28"/>
        <end position="215"/>
    </location>
</feature>
<keyword evidence="1" id="KW-0732">Signal</keyword>
<dbReference type="EMBL" id="QRZF01000005">
    <property type="protein sequence ID" value="RGV54788.1"/>
    <property type="molecule type" value="Genomic_DNA"/>
</dbReference>
<proteinExistence type="predicted"/>
<dbReference type="RefSeq" id="WP_022393146.1">
    <property type="nucleotide sequence ID" value="NZ_QRZF01000005.1"/>
</dbReference>